<reference evidence="1" key="1">
    <citation type="submission" date="2020-05" db="EMBL/GenBank/DDBJ databases">
        <authorList>
            <person name="Chiriac C."/>
            <person name="Salcher M."/>
            <person name="Ghai R."/>
            <person name="Kavagutti S V."/>
        </authorList>
    </citation>
    <scope>NUCLEOTIDE SEQUENCE</scope>
</reference>
<accession>A0A6J7WZN4</accession>
<dbReference type="EMBL" id="LR798320">
    <property type="protein sequence ID" value="CAB5223277.1"/>
    <property type="molecule type" value="Genomic_DNA"/>
</dbReference>
<sequence>MAMKNFMKLMKKPKKMLIDNTLTPIELARLKYRKLYEQQQILKAERKENLQLSTKNLIFNFLKLIN</sequence>
<evidence type="ECO:0000313" key="1">
    <source>
        <dbReference type="EMBL" id="CAB5223277.1"/>
    </source>
</evidence>
<proteinExistence type="predicted"/>
<gene>
    <name evidence="1" type="ORF">UFOVP384_22</name>
</gene>
<organism evidence="1">
    <name type="scientific">uncultured Caudovirales phage</name>
    <dbReference type="NCBI Taxonomy" id="2100421"/>
    <lineage>
        <taxon>Viruses</taxon>
        <taxon>Duplodnaviria</taxon>
        <taxon>Heunggongvirae</taxon>
        <taxon>Uroviricota</taxon>
        <taxon>Caudoviricetes</taxon>
        <taxon>Peduoviridae</taxon>
        <taxon>Maltschvirus</taxon>
        <taxon>Maltschvirus maltsch</taxon>
    </lineage>
</organism>
<protein>
    <submittedName>
        <fullName evidence="1">Uncharacterized protein</fullName>
    </submittedName>
</protein>
<name>A0A6J7WZN4_9CAUD</name>